<organism evidence="1 2">
    <name type="scientific">Pannonibacter phragmitetus</name>
    <dbReference type="NCBI Taxonomy" id="121719"/>
    <lineage>
        <taxon>Bacteria</taxon>
        <taxon>Pseudomonadati</taxon>
        <taxon>Pseudomonadota</taxon>
        <taxon>Alphaproteobacteria</taxon>
        <taxon>Hyphomicrobiales</taxon>
        <taxon>Stappiaceae</taxon>
        <taxon>Pannonibacter</taxon>
    </lineage>
</organism>
<geneLocation type="plasmid" evidence="1 2">
    <name>p.p-1</name>
</geneLocation>
<keyword evidence="1" id="KW-0614">Plasmid</keyword>
<sequence length="132" mass="14556">MSADETANGEDGFWLYDLKVETVLGGRTPVCRHVEGEAFTVEGEALVFGSGQRVSMYALAALLPLLPAKQRETHANDWMSTDAEIACPDPHCGGRFRVTRLGKRYFRHSETTGLPEARDTPYWKKAEGGPAE</sequence>
<protein>
    <recommendedName>
        <fullName evidence="3">TIGR04076 family protein</fullName>
    </recommendedName>
</protein>
<dbReference type="Proteomes" id="UP000064921">
    <property type="component" value="Plasmid p.p-1"/>
</dbReference>
<reference evidence="1 2" key="1">
    <citation type="submission" date="2015-10" db="EMBL/GenBank/DDBJ databases">
        <title>The world's first case of liver abscess caused by Pannonibacter phragmitetus.</title>
        <authorList>
            <person name="Ming D."/>
            <person name="Wang M."/>
            <person name="Zhou Y."/>
            <person name="Jiang T."/>
            <person name="Hu S."/>
        </authorList>
    </citation>
    <scope>NUCLEOTIDE SEQUENCE [LARGE SCALE GENOMIC DNA]</scope>
    <source>
        <strain evidence="1 2">31801</strain>
        <plasmid evidence="2">Plasmid p.p-1</plasmid>
    </source>
</reference>
<name>A0A0U3EVZ7_9HYPH</name>
<accession>A0A0U3EVZ7</accession>
<evidence type="ECO:0000313" key="2">
    <source>
        <dbReference type="Proteomes" id="UP000064921"/>
    </source>
</evidence>
<dbReference type="EMBL" id="CP013069">
    <property type="protein sequence ID" value="ALV30383.1"/>
    <property type="molecule type" value="Genomic_DNA"/>
</dbReference>
<dbReference type="KEGG" id="pphr:APZ00_24355"/>
<dbReference type="InterPro" id="IPR023811">
    <property type="entry name" value="CHP04076"/>
</dbReference>
<dbReference type="RefSeq" id="WP_058900942.1">
    <property type="nucleotide sequence ID" value="NZ_CP013069.1"/>
</dbReference>
<proteinExistence type="predicted"/>
<gene>
    <name evidence="1" type="ORF">APZ00_24355</name>
</gene>
<dbReference type="NCBIfam" id="TIGR04076">
    <property type="entry name" value="TIGR04076 family protein"/>
    <property type="match status" value="1"/>
</dbReference>
<evidence type="ECO:0000313" key="1">
    <source>
        <dbReference type="EMBL" id="ALV30383.1"/>
    </source>
</evidence>
<dbReference type="AlphaFoldDB" id="A0A0U3EVZ7"/>
<keyword evidence="2" id="KW-1185">Reference proteome</keyword>
<evidence type="ECO:0008006" key="3">
    <source>
        <dbReference type="Google" id="ProtNLM"/>
    </source>
</evidence>